<feature type="compositionally biased region" description="Basic and acidic residues" evidence="1">
    <location>
        <begin position="243"/>
        <end position="257"/>
    </location>
</feature>
<keyword evidence="3" id="KW-1185">Reference proteome</keyword>
<feature type="region of interest" description="Disordered" evidence="1">
    <location>
        <begin position="218"/>
        <end position="266"/>
    </location>
</feature>
<feature type="compositionally biased region" description="Basic and acidic residues" evidence="1">
    <location>
        <begin position="221"/>
        <end position="236"/>
    </location>
</feature>
<gene>
    <name evidence="2" type="ORF">TWF694_009083</name>
</gene>
<evidence type="ECO:0008006" key="4">
    <source>
        <dbReference type="Google" id="ProtNLM"/>
    </source>
</evidence>
<reference evidence="2 3" key="1">
    <citation type="submission" date="2019-10" db="EMBL/GenBank/DDBJ databases">
        <authorList>
            <person name="Palmer J.M."/>
        </authorList>
    </citation>
    <scope>NUCLEOTIDE SEQUENCE [LARGE SCALE GENOMIC DNA]</scope>
    <source>
        <strain evidence="2 3">TWF694</strain>
    </source>
</reference>
<dbReference type="Proteomes" id="UP001365542">
    <property type="component" value="Unassembled WGS sequence"/>
</dbReference>
<dbReference type="Gene3D" id="1.25.40.10">
    <property type="entry name" value="Tetratricopeptide repeat domain"/>
    <property type="match status" value="1"/>
</dbReference>
<proteinExistence type="predicted"/>
<dbReference type="EMBL" id="JAVHJO010000005">
    <property type="protein sequence ID" value="KAK6540270.1"/>
    <property type="molecule type" value="Genomic_DNA"/>
</dbReference>
<feature type="compositionally biased region" description="Polar residues" evidence="1">
    <location>
        <begin position="150"/>
        <end position="160"/>
    </location>
</feature>
<evidence type="ECO:0000313" key="2">
    <source>
        <dbReference type="EMBL" id="KAK6540270.1"/>
    </source>
</evidence>
<accession>A0AAV9XES9</accession>
<comment type="caution">
    <text evidence="2">The sequence shown here is derived from an EMBL/GenBank/DDBJ whole genome shotgun (WGS) entry which is preliminary data.</text>
</comment>
<organism evidence="2 3">
    <name type="scientific">Orbilia ellipsospora</name>
    <dbReference type="NCBI Taxonomy" id="2528407"/>
    <lineage>
        <taxon>Eukaryota</taxon>
        <taxon>Fungi</taxon>
        <taxon>Dikarya</taxon>
        <taxon>Ascomycota</taxon>
        <taxon>Pezizomycotina</taxon>
        <taxon>Orbiliomycetes</taxon>
        <taxon>Orbiliales</taxon>
        <taxon>Orbiliaceae</taxon>
        <taxon>Orbilia</taxon>
    </lineage>
</organism>
<sequence>MQQNQSAPPAVALNVEIWPGPSRPQPRRYNKVTNWQPYKAFILQKRTENVSLDDIVTLLKTEKKLDVELHQLKHVLRTWKHTVRINATHRRYIVSKTIQRRAAGKHRTVFKHADTGEKIPQDKIDKILKRYKNEAQGSQDARDEDLIAQTPSAPSLSSQVPEEESPLASFQRTAARWITEDSTLTPVEEAMMAMSLIGGESSIPDLYLLVDKSVPEIPSETLDRANPETARGRSEPAEPASGADHDKESASATERTETNIQQLHTPPETIDAAVQEHLEQSQSCQKPLDSGFHQASAALRPVCLAWMDRVKRNATAVLTNQPLEPEASVEEIEKIGYTPTESAEPFPPSVCTDILKLLDNPDPLPDRGHDMLEMDWEPVLKIFYTALPAFWGLFASTSAFDSVKLYLDDVARVFHLPTLVTKYGTENYLAMRAMQSFGMCLGLVCHPMLSAEILEMAVKGFDKLGLKLHHHTMETMYQLVQTLPFANKGQYGTRMAQNYLQRCQIKYGQRHGRTISALALIARGLVSQNQKTFAQGLLKQVARMTDAIHESDKTSKQYADALRDIGKAEFYAGLNHNATKTLTDALSRNDDLEHRAPDSSHLSFLVGMMYGQMHQWEHAITFLRRSTMYRSDTFGELHRATGSSMEALSVVWERRGVVLYDNPVLELLEKLVKHYQNRFGGDHQRTWDAWVKFGTAMMEKKSSEHKMRVFEEEFEFQ</sequence>
<dbReference type="AlphaFoldDB" id="A0AAV9XES9"/>
<dbReference type="InterPro" id="IPR011990">
    <property type="entry name" value="TPR-like_helical_dom_sf"/>
</dbReference>
<feature type="region of interest" description="Disordered" evidence="1">
    <location>
        <begin position="150"/>
        <end position="170"/>
    </location>
</feature>
<evidence type="ECO:0000313" key="3">
    <source>
        <dbReference type="Proteomes" id="UP001365542"/>
    </source>
</evidence>
<evidence type="ECO:0000256" key="1">
    <source>
        <dbReference type="SAM" id="MobiDB-lite"/>
    </source>
</evidence>
<name>A0AAV9XES9_9PEZI</name>
<dbReference type="SUPFAM" id="SSF48452">
    <property type="entry name" value="TPR-like"/>
    <property type="match status" value="1"/>
</dbReference>
<protein>
    <recommendedName>
        <fullName evidence="4">Clr5 domain-containing protein</fullName>
    </recommendedName>
</protein>